<dbReference type="EMBL" id="CP025408">
    <property type="protein sequence ID" value="AUH34424.1"/>
    <property type="molecule type" value="Genomic_DNA"/>
</dbReference>
<accession>A0A2K9EYM9</accession>
<dbReference type="CDD" id="cd01125">
    <property type="entry name" value="RepA_RSF1010_like"/>
    <property type="match status" value="1"/>
</dbReference>
<dbReference type="Pfam" id="PF13481">
    <property type="entry name" value="AAA_25"/>
    <property type="match status" value="1"/>
</dbReference>
<dbReference type="InterPro" id="IPR038724">
    <property type="entry name" value="RepA"/>
</dbReference>
<organism evidence="1 2">
    <name type="scientific">Paracoccus tegillarcae</name>
    <dbReference type="NCBI Taxonomy" id="1529068"/>
    <lineage>
        <taxon>Bacteria</taxon>
        <taxon>Pseudomonadati</taxon>
        <taxon>Pseudomonadota</taxon>
        <taxon>Alphaproteobacteria</taxon>
        <taxon>Rhodobacterales</taxon>
        <taxon>Paracoccaceae</taxon>
        <taxon>Paracoccus</taxon>
    </lineage>
</organism>
<evidence type="ECO:0000313" key="2">
    <source>
        <dbReference type="Proteomes" id="UP000233742"/>
    </source>
</evidence>
<gene>
    <name evidence="1" type="ORF">CUV01_14430</name>
</gene>
<sequence length="299" mass="31927">MNFKNSQCIFDIIYNDAQPIDVLASFSNIPPELDFVLPGMTAGTVGSIVAQGGVGKSWLALEIASAVAGGPDLLEIGVGKTGPVLYLPAEDPTEAVQHRLHQLGQHLTPEGREAVADNLTVRPLMGVPTDIMKPETAEAIIRLAEGSRLIILDTLRRFHTADENAGGPMAELLGVLECICSKTGASILFLHHTAKSASLNGGGGEQQASRGSSVLVDNIRGGQMNLCVMSEAEATKAKLDLATRKRFIKLVQAKTNFGPPMPDKWLERGKGGILLPKAEIPAVKPDSRTAGRRRREIEQ</sequence>
<dbReference type="AlphaFoldDB" id="A0A2K9EYM9"/>
<dbReference type="SUPFAM" id="SSF52540">
    <property type="entry name" value="P-loop containing nucleoside triphosphate hydrolases"/>
    <property type="match status" value="1"/>
</dbReference>
<reference evidence="1 2" key="1">
    <citation type="submission" date="2017-12" db="EMBL/GenBank/DDBJ databases">
        <authorList>
            <person name="Hurst M.R.H."/>
        </authorList>
    </citation>
    <scope>NUCLEOTIDE SEQUENCE [LARGE SCALE GENOMIC DNA]</scope>
    <source>
        <strain evidence="1 2">BM15</strain>
    </source>
</reference>
<dbReference type="OrthoDB" id="7876936at2"/>
<dbReference type="Proteomes" id="UP000233742">
    <property type="component" value="Chromosome"/>
</dbReference>
<protein>
    <submittedName>
        <fullName evidence="1">Uncharacterized protein</fullName>
    </submittedName>
</protein>
<name>A0A2K9EYM9_9RHOB</name>
<proteinExistence type="predicted"/>
<dbReference type="Gene3D" id="3.40.50.300">
    <property type="entry name" value="P-loop containing nucleotide triphosphate hydrolases"/>
    <property type="match status" value="1"/>
</dbReference>
<dbReference type="InterPro" id="IPR027417">
    <property type="entry name" value="P-loop_NTPase"/>
</dbReference>
<evidence type="ECO:0000313" key="1">
    <source>
        <dbReference type="EMBL" id="AUH34424.1"/>
    </source>
</evidence>
<keyword evidence="2" id="KW-1185">Reference proteome</keyword>
<dbReference type="KEGG" id="paro:CUV01_14430"/>
<dbReference type="RefSeq" id="WP_101461086.1">
    <property type="nucleotide sequence ID" value="NZ_CP025408.1"/>
</dbReference>